<dbReference type="PANTHER" id="PTHR45958:SF14">
    <property type="entry name" value="RING-TYPE E3 UBIQUITIN TRANSFERASE"/>
    <property type="match status" value="1"/>
</dbReference>
<evidence type="ECO:0000256" key="2">
    <source>
        <dbReference type="ARBA" id="ARBA00004906"/>
    </source>
</evidence>
<dbReference type="EC" id="2.3.2.27" evidence="3"/>
<dbReference type="InterPro" id="IPR003613">
    <property type="entry name" value="Ubox_domain"/>
</dbReference>
<dbReference type="InterPro" id="IPR016024">
    <property type="entry name" value="ARM-type_fold"/>
</dbReference>
<dbReference type="InterPro" id="IPR045210">
    <property type="entry name" value="RING-Ubox_PUB"/>
</dbReference>
<dbReference type="PROSITE" id="PS51698">
    <property type="entry name" value="U_BOX"/>
    <property type="match status" value="1"/>
</dbReference>
<dbReference type="GO" id="GO:0016567">
    <property type="term" value="P:protein ubiquitination"/>
    <property type="evidence" value="ECO:0007669"/>
    <property type="project" value="UniProtKB-UniPathway"/>
</dbReference>
<dbReference type="Proteomes" id="UP000316621">
    <property type="component" value="Chromosome 9"/>
</dbReference>
<feature type="compositionally biased region" description="Polar residues" evidence="6">
    <location>
        <begin position="1"/>
        <end position="11"/>
    </location>
</feature>
<dbReference type="PANTHER" id="PTHR45958">
    <property type="entry name" value="RING-TYPE E3 UBIQUITIN TRANSFERASE"/>
    <property type="match status" value="1"/>
</dbReference>
<dbReference type="UniPathway" id="UPA00143"/>
<dbReference type="STRING" id="3469.A0A4Y7L1H3"/>
<feature type="compositionally biased region" description="Pro residues" evidence="6">
    <location>
        <begin position="28"/>
        <end position="41"/>
    </location>
</feature>
<dbReference type="Pfam" id="PF04564">
    <property type="entry name" value="U-box"/>
    <property type="match status" value="1"/>
</dbReference>
<evidence type="ECO:0000313" key="9">
    <source>
        <dbReference type="Proteomes" id="UP000316621"/>
    </source>
</evidence>
<proteinExistence type="predicted"/>
<dbReference type="InterPro" id="IPR013083">
    <property type="entry name" value="Znf_RING/FYVE/PHD"/>
</dbReference>
<dbReference type="SMART" id="SM00185">
    <property type="entry name" value="ARM"/>
    <property type="match status" value="4"/>
</dbReference>
<dbReference type="EMBL" id="CM010723">
    <property type="protein sequence ID" value="RZC78045.1"/>
    <property type="molecule type" value="Genomic_DNA"/>
</dbReference>
<reference evidence="8 9" key="1">
    <citation type="journal article" date="2018" name="Science">
        <title>The opium poppy genome and morphinan production.</title>
        <authorList>
            <person name="Guo L."/>
            <person name="Winzer T."/>
            <person name="Yang X."/>
            <person name="Li Y."/>
            <person name="Ning Z."/>
            <person name="He Z."/>
            <person name="Teodor R."/>
            <person name="Lu Y."/>
            <person name="Bowser T.A."/>
            <person name="Graham I.A."/>
            <person name="Ye K."/>
        </authorList>
    </citation>
    <scope>NUCLEOTIDE SEQUENCE [LARGE SCALE GENOMIC DNA]</scope>
    <source>
        <strain evidence="9">cv. HN1</strain>
        <tissue evidence="8">Leaves</tissue>
    </source>
</reference>
<accession>A0A4Y7L1H3</accession>
<evidence type="ECO:0000256" key="4">
    <source>
        <dbReference type="ARBA" id="ARBA00022679"/>
    </source>
</evidence>
<dbReference type="SUPFAM" id="SSF48371">
    <property type="entry name" value="ARM repeat"/>
    <property type="match status" value="2"/>
</dbReference>
<feature type="coiled-coil region" evidence="5">
    <location>
        <begin position="230"/>
        <end position="257"/>
    </location>
</feature>
<evidence type="ECO:0000256" key="1">
    <source>
        <dbReference type="ARBA" id="ARBA00000900"/>
    </source>
</evidence>
<dbReference type="OrthoDB" id="629492at2759"/>
<dbReference type="OMA" id="RVYCTLQ"/>
<dbReference type="AlphaFoldDB" id="A0A4Y7L1H3"/>
<dbReference type="SUPFAM" id="SSF57850">
    <property type="entry name" value="RING/U-box"/>
    <property type="match status" value="1"/>
</dbReference>
<sequence>MINKISLSIPNSPDPHFISSNTHETKSPPSPPPPPPQPQPQTQPYNPMGSSSPLAAVESIHHYLSEICSVPDENYSWENPRRFSSYIKRLELVLNQFLRSDTDQNFSASVLTALKGISGDLIKSSETLLSYRERSKIYVLINSEALRSSLQQRTVAIGGWLALLGSSINLENNPDLHKKTIDLSRDMKLSQFPVTENEERVYCTLRKEADGRHTSKAVQSAIMMDLARALGTDNENLSELQEQIKLLRNDVASSNSIAERRILNSLERIFNCWSLDPTIAAETFGLDCEEDTQIQPFKNFLCPLTKEVMKDPVVLESSQTYERSAIEYWFERCIEDGRDPTCPVTGQVLKSLEQKPNIGLAGAIEEWVNRNVDIQIKSAVECLDVEYPSGGCPLPVENIERVCDRIYKISEDHPSSRYKIRNEGVDVLIVKMLKKCSKNIRSHLRSKALMALVSVAKNDECKQVMLQEGATRLAIHSLIGSSEKEKEYAVKLLLEFSNDESYCTSIASEKGALVLLSSMAGDLEHPSLCNLAEEVLKRLEKVDENVHPLAAAGRFEPLLSRLREGTEEVQIEMASMVGKMTLENNSKEQIARQGSKILVDMLSKPEGKEPSLQALYNLSSSEDNATILVDSGVLLAVVEILFQAGDDKQHLKDLAASIAANIVSKPGHWELACINHEGDSMQSESIVHNLLRILPLSSPKGEVAILHILHGISSSPQASESVATHIESGGGVAIILQFLEHGEAEHRNYAFRLTRILSDRLGQVLVDELRASNSISLLKDKLLDTERSDSERSDSACILANLPLTEDEVQTVLGASLIKWIVTSLKSSERTSRLSSSMIEGLLGLLLHFVRFPDATVLDAVREHRLMTVFKDQLCSQQPRLRQRAALGLKYLSECGRTLVASTDFEPQPSTSFFSSIFFCGRASKVTQSCPIHSFACEDESQFCLFKGNCIRPLLDLLNDEDTNAQITAVEALSTLVYDTPSCSRRAADELERLGVSDEVIELFTEVRTGELQEKTIWMLERILRVESHAQRYAINQSLVRALVEAFKHGNTNTKRHAQDALTSLKQISGVSGKNSSQGKMRR</sequence>
<feature type="region of interest" description="Disordered" evidence="6">
    <location>
        <begin position="1"/>
        <end position="52"/>
    </location>
</feature>
<gene>
    <name evidence="8" type="ORF">C5167_002588</name>
</gene>
<evidence type="ECO:0000259" key="7">
    <source>
        <dbReference type="PROSITE" id="PS51698"/>
    </source>
</evidence>
<evidence type="ECO:0000256" key="5">
    <source>
        <dbReference type="SAM" id="Coils"/>
    </source>
</evidence>
<evidence type="ECO:0000256" key="6">
    <source>
        <dbReference type="SAM" id="MobiDB-lite"/>
    </source>
</evidence>
<dbReference type="InterPro" id="IPR052608">
    <property type="entry name" value="U-box_domain_protein"/>
</dbReference>
<feature type="domain" description="U-box" evidence="7">
    <location>
        <begin position="295"/>
        <end position="374"/>
    </location>
</feature>
<dbReference type="GO" id="GO:0061630">
    <property type="term" value="F:ubiquitin protein ligase activity"/>
    <property type="evidence" value="ECO:0007669"/>
    <property type="project" value="UniProtKB-EC"/>
</dbReference>
<comment type="catalytic activity">
    <reaction evidence="1">
        <text>S-ubiquitinyl-[E2 ubiquitin-conjugating enzyme]-L-cysteine + [acceptor protein]-L-lysine = [E2 ubiquitin-conjugating enzyme]-L-cysteine + N(6)-ubiquitinyl-[acceptor protein]-L-lysine.</text>
        <dbReference type="EC" id="2.3.2.27"/>
    </reaction>
</comment>
<evidence type="ECO:0000313" key="8">
    <source>
        <dbReference type="EMBL" id="RZC78045.1"/>
    </source>
</evidence>
<keyword evidence="5" id="KW-0175">Coiled coil</keyword>
<organism evidence="8 9">
    <name type="scientific">Papaver somniferum</name>
    <name type="common">Opium poppy</name>
    <dbReference type="NCBI Taxonomy" id="3469"/>
    <lineage>
        <taxon>Eukaryota</taxon>
        <taxon>Viridiplantae</taxon>
        <taxon>Streptophyta</taxon>
        <taxon>Embryophyta</taxon>
        <taxon>Tracheophyta</taxon>
        <taxon>Spermatophyta</taxon>
        <taxon>Magnoliopsida</taxon>
        <taxon>Ranunculales</taxon>
        <taxon>Papaveraceae</taxon>
        <taxon>Papaveroideae</taxon>
        <taxon>Papaver</taxon>
    </lineage>
</organism>
<keyword evidence="9" id="KW-1185">Reference proteome</keyword>
<dbReference type="InterPro" id="IPR000225">
    <property type="entry name" value="Armadillo"/>
</dbReference>
<comment type="pathway">
    <text evidence="2">Protein modification; protein ubiquitination.</text>
</comment>
<keyword evidence="4" id="KW-0808">Transferase</keyword>
<name>A0A4Y7L1H3_PAPSO</name>
<dbReference type="Gene3D" id="1.25.10.10">
    <property type="entry name" value="Leucine-rich Repeat Variant"/>
    <property type="match status" value="4"/>
</dbReference>
<dbReference type="SMART" id="SM00504">
    <property type="entry name" value="Ubox"/>
    <property type="match status" value="1"/>
</dbReference>
<dbReference type="CDD" id="cd16664">
    <property type="entry name" value="RING-Ubox_PUB"/>
    <property type="match status" value="1"/>
</dbReference>
<evidence type="ECO:0000256" key="3">
    <source>
        <dbReference type="ARBA" id="ARBA00012483"/>
    </source>
</evidence>
<dbReference type="Gene3D" id="3.30.40.10">
    <property type="entry name" value="Zinc/RING finger domain, C3HC4 (zinc finger)"/>
    <property type="match status" value="1"/>
</dbReference>
<protein>
    <recommendedName>
        <fullName evidence="3">RING-type E3 ubiquitin transferase</fullName>
        <ecNumber evidence="3">2.3.2.27</ecNumber>
    </recommendedName>
</protein>
<dbReference type="Gramene" id="RZC78045">
    <property type="protein sequence ID" value="RZC78045"/>
    <property type="gene ID" value="C5167_002588"/>
</dbReference>
<dbReference type="InterPro" id="IPR011989">
    <property type="entry name" value="ARM-like"/>
</dbReference>